<dbReference type="EMBL" id="JAVRJZ010000019">
    <property type="protein sequence ID" value="KAK2707948.1"/>
    <property type="molecule type" value="Genomic_DNA"/>
</dbReference>
<accession>A0AA88HAM2</accession>
<feature type="non-terminal residue" evidence="1">
    <location>
        <position position="51"/>
    </location>
</feature>
<proteinExistence type="predicted"/>
<name>A0AA88HAM2_ARTSF</name>
<dbReference type="AlphaFoldDB" id="A0AA88HAM2"/>
<organism evidence="1 2">
    <name type="scientific">Artemia franciscana</name>
    <name type="common">Brine shrimp</name>
    <name type="synonym">Artemia sanfranciscana</name>
    <dbReference type="NCBI Taxonomy" id="6661"/>
    <lineage>
        <taxon>Eukaryota</taxon>
        <taxon>Metazoa</taxon>
        <taxon>Ecdysozoa</taxon>
        <taxon>Arthropoda</taxon>
        <taxon>Crustacea</taxon>
        <taxon>Branchiopoda</taxon>
        <taxon>Anostraca</taxon>
        <taxon>Artemiidae</taxon>
        <taxon>Artemia</taxon>
    </lineage>
</organism>
<gene>
    <name evidence="1" type="ORF">QYM36_015583</name>
</gene>
<dbReference type="Proteomes" id="UP001187531">
    <property type="component" value="Unassembled WGS sequence"/>
</dbReference>
<comment type="caution">
    <text evidence="1">The sequence shown here is derived from an EMBL/GenBank/DDBJ whole genome shotgun (WGS) entry which is preliminary data.</text>
</comment>
<reference evidence="1" key="1">
    <citation type="submission" date="2023-07" db="EMBL/GenBank/DDBJ databases">
        <title>Chromosome-level genome assembly of Artemia franciscana.</title>
        <authorList>
            <person name="Jo E."/>
        </authorList>
    </citation>
    <scope>NUCLEOTIDE SEQUENCE</scope>
    <source>
        <tissue evidence="1">Whole body</tissue>
    </source>
</reference>
<sequence>MVQNVIRRGKLTPLPHSNFLVPKPMLILELKRFDIAGAGLAETHIVEESSK</sequence>
<keyword evidence="2" id="KW-1185">Reference proteome</keyword>
<evidence type="ECO:0000313" key="1">
    <source>
        <dbReference type="EMBL" id="KAK2707948.1"/>
    </source>
</evidence>
<evidence type="ECO:0000313" key="2">
    <source>
        <dbReference type="Proteomes" id="UP001187531"/>
    </source>
</evidence>
<protein>
    <submittedName>
        <fullName evidence="1">Uncharacterized protein</fullName>
    </submittedName>
</protein>